<dbReference type="Proteomes" id="UP001203284">
    <property type="component" value="Unassembled WGS sequence"/>
</dbReference>
<dbReference type="PANTHER" id="PTHR42928:SF3">
    <property type="entry name" value="UPF0065 PROTEIN YFLP"/>
    <property type="match status" value="1"/>
</dbReference>
<feature type="chain" id="PRO_5045955817" evidence="2">
    <location>
        <begin position="30"/>
        <end position="326"/>
    </location>
</feature>
<organism evidence="3 4">
    <name type="scientific">Ancylobacter crimeensis</name>
    <dbReference type="NCBI Taxonomy" id="2579147"/>
    <lineage>
        <taxon>Bacteria</taxon>
        <taxon>Pseudomonadati</taxon>
        <taxon>Pseudomonadota</taxon>
        <taxon>Alphaproteobacteria</taxon>
        <taxon>Hyphomicrobiales</taxon>
        <taxon>Xanthobacteraceae</taxon>
        <taxon>Ancylobacter</taxon>
    </lineage>
</organism>
<keyword evidence="4" id="KW-1185">Reference proteome</keyword>
<dbReference type="PIRSF" id="PIRSF017082">
    <property type="entry name" value="YflP"/>
    <property type="match status" value="1"/>
</dbReference>
<feature type="signal peptide" evidence="2">
    <location>
        <begin position="1"/>
        <end position="29"/>
    </location>
</feature>
<dbReference type="CDD" id="cd07012">
    <property type="entry name" value="PBP2_Bug_TTT"/>
    <property type="match status" value="1"/>
</dbReference>
<dbReference type="RefSeq" id="WP_247027021.1">
    <property type="nucleotide sequence ID" value="NZ_JALKCH010000003.1"/>
</dbReference>
<dbReference type="InterPro" id="IPR005064">
    <property type="entry name" value="BUG"/>
</dbReference>
<dbReference type="Gene3D" id="3.40.190.150">
    <property type="entry name" value="Bordetella uptake gene, domain 1"/>
    <property type="match status" value="1"/>
</dbReference>
<evidence type="ECO:0000256" key="2">
    <source>
        <dbReference type="SAM" id="SignalP"/>
    </source>
</evidence>
<reference evidence="3 4" key="1">
    <citation type="submission" date="2022-04" db="EMBL/GenBank/DDBJ databases">
        <authorList>
            <person name="Grouzdev D.S."/>
            <person name="Pantiukh K.S."/>
            <person name="Krutkina M.S."/>
        </authorList>
    </citation>
    <scope>NUCLEOTIDE SEQUENCE [LARGE SCALE GENOMIC DNA]</scope>
    <source>
        <strain evidence="3 4">6x-1</strain>
    </source>
</reference>
<evidence type="ECO:0000313" key="4">
    <source>
        <dbReference type="Proteomes" id="UP001203284"/>
    </source>
</evidence>
<dbReference type="Pfam" id="PF03401">
    <property type="entry name" value="TctC"/>
    <property type="match status" value="1"/>
</dbReference>
<protein>
    <submittedName>
        <fullName evidence="3">Tripartite tricarboxylate transporter substrate binding protein</fullName>
    </submittedName>
</protein>
<dbReference type="InterPro" id="IPR042100">
    <property type="entry name" value="Bug_dom1"/>
</dbReference>
<comment type="caution">
    <text evidence="3">The sequence shown here is derived from an EMBL/GenBank/DDBJ whole genome shotgun (WGS) entry which is preliminary data.</text>
</comment>
<sequence>MSRIIRTLVVALALGAALPAALTTGTAQAQVGELKIIAPAAPGGGWDQTARAMQQALQAEKLSANVQVLNVPGAGGTIGLAQFVNGSKGDPHALIVGGYVMVGAIITNKAPVDLSKVTPIARLTGEYEALAVPASSPIKTAADLVAALKADPRKVSWAGGSAGGTDHITAGLIAKAVGVDPTKINYIAFSGGGESLASILGGKVTVGIASLSEFDAQAKAGKLRILAVSSPERLPEAKDVPTFRESGIDVEIQNWRMVAAAPGITDEQKATLTDTITKMAKSKTWQDTLAAKGWADTFLAGPEFEAQLAKDIAATQAILKDIGLAH</sequence>
<name>A0ABT0D894_9HYPH</name>
<evidence type="ECO:0000313" key="3">
    <source>
        <dbReference type="EMBL" id="MCK0196167.1"/>
    </source>
</evidence>
<dbReference type="EMBL" id="JALKCH010000003">
    <property type="protein sequence ID" value="MCK0196167.1"/>
    <property type="molecule type" value="Genomic_DNA"/>
</dbReference>
<proteinExistence type="inferred from homology"/>
<keyword evidence="2" id="KW-0732">Signal</keyword>
<dbReference type="PANTHER" id="PTHR42928">
    <property type="entry name" value="TRICARBOXYLATE-BINDING PROTEIN"/>
    <property type="match status" value="1"/>
</dbReference>
<evidence type="ECO:0000256" key="1">
    <source>
        <dbReference type="ARBA" id="ARBA00006987"/>
    </source>
</evidence>
<accession>A0ABT0D894</accession>
<dbReference type="SUPFAM" id="SSF53850">
    <property type="entry name" value="Periplasmic binding protein-like II"/>
    <property type="match status" value="1"/>
</dbReference>
<dbReference type="Gene3D" id="3.40.190.10">
    <property type="entry name" value="Periplasmic binding protein-like II"/>
    <property type="match status" value="1"/>
</dbReference>
<comment type="similarity">
    <text evidence="1">Belongs to the UPF0065 (bug) family.</text>
</comment>
<gene>
    <name evidence="3" type="ORF">MWN34_04500</name>
</gene>